<dbReference type="InterPro" id="IPR003591">
    <property type="entry name" value="Leu-rich_rpt_typical-subtyp"/>
</dbReference>
<keyword evidence="3" id="KW-0677">Repeat</keyword>
<evidence type="ECO:0000256" key="1">
    <source>
        <dbReference type="ARBA" id="ARBA00022614"/>
    </source>
</evidence>
<keyword evidence="5" id="KW-1185">Reference proteome</keyword>
<dbReference type="Gene3D" id="3.30.420.10">
    <property type="entry name" value="Ribonuclease H-like superfamily/Ribonuclease H"/>
    <property type="match status" value="1"/>
</dbReference>
<dbReference type="InterPro" id="IPR036397">
    <property type="entry name" value="RNaseH_sf"/>
</dbReference>
<reference evidence="4 5" key="1">
    <citation type="journal article" date="2019" name="Sci. Rep.">
        <title>Orb-weaving spider Araneus ventricosus genome elucidates the spidroin gene catalogue.</title>
        <authorList>
            <person name="Kono N."/>
            <person name="Nakamura H."/>
            <person name="Ohtoshi R."/>
            <person name="Moran D.A.P."/>
            <person name="Shinohara A."/>
            <person name="Yoshida Y."/>
            <person name="Fujiwara M."/>
            <person name="Mori M."/>
            <person name="Tomita M."/>
            <person name="Arakawa K."/>
        </authorList>
    </citation>
    <scope>NUCLEOTIDE SEQUENCE [LARGE SCALE GENOMIC DNA]</scope>
</reference>
<dbReference type="InterPro" id="IPR001611">
    <property type="entry name" value="Leu-rich_rpt"/>
</dbReference>
<keyword evidence="2" id="KW-0732">Signal</keyword>
<dbReference type="GO" id="GO:0003676">
    <property type="term" value="F:nucleic acid binding"/>
    <property type="evidence" value="ECO:0007669"/>
    <property type="project" value="InterPro"/>
</dbReference>
<dbReference type="PANTHER" id="PTHR24373">
    <property type="entry name" value="SLIT RELATED LEUCINE-RICH REPEAT NEURONAL PROTEIN"/>
    <property type="match status" value="1"/>
</dbReference>
<keyword evidence="1" id="KW-0433">Leucine-rich repeat</keyword>
<protein>
    <submittedName>
        <fullName evidence="4">Uncharacterized protein</fullName>
    </submittedName>
</protein>
<comment type="caution">
    <text evidence="4">The sequence shown here is derived from an EMBL/GenBank/DDBJ whole genome shotgun (WGS) entry which is preliminary data.</text>
</comment>
<dbReference type="AlphaFoldDB" id="A0A4Y2CJZ0"/>
<dbReference type="PROSITE" id="PS51450">
    <property type="entry name" value="LRR"/>
    <property type="match status" value="1"/>
</dbReference>
<dbReference type="Gene3D" id="3.80.10.10">
    <property type="entry name" value="Ribonuclease Inhibitor"/>
    <property type="match status" value="2"/>
</dbReference>
<gene>
    <name evidence="4" type="ORF">AVEN_247949_1</name>
</gene>
<evidence type="ECO:0000256" key="2">
    <source>
        <dbReference type="ARBA" id="ARBA00022729"/>
    </source>
</evidence>
<dbReference type="PANTHER" id="PTHR24373:SF275">
    <property type="entry name" value="TIR DOMAIN-CONTAINING PROTEIN"/>
    <property type="match status" value="1"/>
</dbReference>
<dbReference type="Proteomes" id="UP000499080">
    <property type="component" value="Unassembled WGS sequence"/>
</dbReference>
<proteinExistence type="predicted"/>
<dbReference type="OrthoDB" id="8400687at2759"/>
<evidence type="ECO:0000313" key="5">
    <source>
        <dbReference type="Proteomes" id="UP000499080"/>
    </source>
</evidence>
<dbReference type="SUPFAM" id="SSF52058">
    <property type="entry name" value="L domain-like"/>
    <property type="match status" value="1"/>
</dbReference>
<dbReference type="SMART" id="SM00369">
    <property type="entry name" value="LRR_TYP"/>
    <property type="match status" value="3"/>
</dbReference>
<evidence type="ECO:0000256" key="3">
    <source>
        <dbReference type="ARBA" id="ARBA00022737"/>
    </source>
</evidence>
<dbReference type="EMBL" id="BGPR01000198">
    <property type="protein sequence ID" value="GBM04077.1"/>
    <property type="molecule type" value="Genomic_DNA"/>
</dbReference>
<sequence>MNIIEPIWVALQCAVQKRSPPPATPMDLRTALQDSWCEKSPGYLQTLVDTMPRRVASLLCAHSLEWLKLGGNQLTAVPYQALRNLSRLRQLDLRGNLITKLDSHSFETYGKTLKFIFLQKNCIREIEEGALDVLESVEWLYLHSNALTELRYETFKSVIDNLHVLDLHGWYYASGSNLMRLFLVELFEVQFYPGGVPTLETLENNISRAVLSIPDMLHSVMDNFVTKMQCVVYEKVDHTKMTSSRKFFY</sequence>
<dbReference type="Pfam" id="PF13855">
    <property type="entry name" value="LRR_8"/>
    <property type="match status" value="1"/>
</dbReference>
<name>A0A4Y2CJZ0_ARAVE</name>
<dbReference type="InterPro" id="IPR050328">
    <property type="entry name" value="Dev_Immune_Receptor"/>
</dbReference>
<evidence type="ECO:0000313" key="4">
    <source>
        <dbReference type="EMBL" id="GBM04077.1"/>
    </source>
</evidence>
<dbReference type="InterPro" id="IPR032675">
    <property type="entry name" value="LRR_dom_sf"/>
</dbReference>
<organism evidence="4 5">
    <name type="scientific">Araneus ventricosus</name>
    <name type="common">Orbweaver spider</name>
    <name type="synonym">Epeira ventricosa</name>
    <dbReference type="NCBI Taxonomy" id="182803"/>
    <lineage>
        <taxon>Eukaryota</taxon>
        <taxon>Metazoa</taxon>
        <taxon>Ecdysozoa</taxon>
        <taxon>Arthropoda</taxon>
        <taxon>Chelicerata</taxon>
        <taxon>Arachnida</taxon>
        <taxon>Araneae</taxon>
        <taxon>Araneomorphae</taxon>
        <taxon>Entelegynae</taxon>
        <taxon>Araneoidea</taxon>
        <taxon>Araneidae</taxon>
        <taxon>Araneus</taxon>
    </lineage>
</organism>
<accession>A0A4Y2CJZ0</accession>